<dbReference type="InterPro" id="IPR001912">
    <property type="entry name" value="Ribosomal_uS4_N"/>
</dbReference>
<protein>
    <recommendedName>
        <fullName evidence="6 7">Small ribosomal subunit protein uS4</fullName>
    </recommendedName>
</protein>
<dbReference type="InterPro" id="IPR002942">
    <property type="entry name" value="S4_RNA-bd"/>
</dbReference>
<feature type="domain" description="RNA-binding S4" evidence="9">
    <location>
        <begin position="92"/>
        <end position="156"/>
    </location>
</feature>
<dbReference type="PROSITE" id="PS00632">
    <property type="entry name" value="RIBOSOMAL_S4"/>
    <property type="match status" value="1"/>
</dbReference>
<dbReference type="SUPFAM" id="SSF55174">
    <property type="entry name" value="Alpha-L RNA-binding motif"/>
    <property type="match status" value="1"/>
</dbReference>
<evidence type="ECO:0000313" key="12">
    <source>
        <dbReference type="Proteomes" id="UP000534783"/>
    </source>
</evidence>
<dbReference type="NCBIfam" id="TIGR01017">
    <property type="entry name" value="rpsD_bact"/>
    <property type="match status" value="1"/>
</dbReference>
<evidence type="ECO:0000259" key="10">
    <source>
        <dbReference type="SMART" id="SM01390"/>
    </source>
</evidence>
<keyword evidence="12" id="KW-1185">Reference proteome</keyword>
<keyword evidence="3 7" id="KW-0694">RNA-binding</keyword>
<dbReference type="PANTHER" id="PTHR11831:SF4">
    <property type="entry name" value="SMALL RIBOSOMAL SUBUNIT PROTEIN US4M"/>
    <property type="match status" value="1"/>
</dbReference>
<comment type="function">
    <text evidence="7">One of the primary rRNA binding proteins, it binds directly to 16S rRNA where it nucleates assembly of the body of the 30S subunit.</text>
</comment>
<organism evidence="11 12">
    <name type="scientific">Candidatus Manganitrophus noduliformans</name>
    <dbReference type="NCBI Taxonomy" id="2606439"/>
    <lineage>
        <taxon>Bacteria</taxon>
        <taxon>Pseudomonadati</taxon>
        <taxon>Nitrospirota</taxon>
        <taxon>Nitrospiria</taxon>
        <taxon>Candidatus Troglogloeales</taxon>
        <taxon>Candidatus Manganitrophaceae</taxon>
        <taxon>Candidatus Manganitrophus</taxon>
    </lineage>
</organism>
<evidence type="ECO:0000259" key="9">
    <source>
        <dbReference type="SMART" id="SM00363"/>
    </source>
</evidence>
<dbReference type="Pfam" id="PF00163">
    <property type="entry name" value="Ribosomal_S4"/>
    <property type="match status" value="1"/>
</dbReference>
<dbReference type="CDD" id="cd00165">
    <property type="entry name" value="S4"/>
    <property type="match status" value="1"/>
</dbReference>
<feature type="domain" description="Small ribosomal subunit protein uS4 N-terminal" evidence="10">
    <location>
        <begin position="3"/>
        <end position="91"/>
    </location>
</feature>
<dbReference type="GO" id="GO:0019843">
    <property type="term" value="F:rRNA binding"/>
    <property type="evidence" value="ECO:0007669"/>
    <property type="project" value="UniProtKB-UniRule"/>
</dbReference>
<dbReference type="PANTHER" id="PTHR11831">
    <property type="entry name" value="30S 40S RIBOSOMAL PROTEIN"/>
    <property type="match status" value="1"/>
</dbReference>
<dbReference type="InterPro" id="IPR036986">
    <property type="entry name" value="S4_RNA-bd_sf"/>
</dbReference>
<dbReference type="FunFam" id="3.10.290.10:FF:000001">
    <property type="entry name" value="30S ribosomal protein S4"/>
    <property type="match status" value="1"/>
</dbReference>
<comment type="function">
    <text evidence="7">With S5 and S12 plays an important role in translational accuracy.</text>
</comment>
<dbReference type="GO" id="GO:0003735">
    <property type="term" value="F:structural constituent of ribosome"/>
    <property type="evidence" value="ECO:0007669"/>
    <property type="project" value="InterPro"/>
</dbReference>
<dbReference type="Pfam" id="PF01479">
    <property type="entry name" value="S4"/>
    <property type="match status" value="1"/>
</dbReference>
<dbReference type="HAMAP" id="MF_01306_B">
    <property type="entry name" value="Ribosomal_uS4_B"/>
    <property type="match status" value="1"/>
</dbReference>
<reference evidence="11 12" key="1">
    <citation type="journal article" date="2020" name="Nature">
        <title>Bacterial chemolithoautotrophy via manganese oxidation.</title>
        <authorList>
            <person name="Yu H."/>
            <person name="Leadbetter J.R."/>
        </authorList>
    </citation>
    <scope>NUCLEOTIDE SEQUENCE [LARGE SCALE GENOMIC DNA]</scope>
    <source>
        <strain evidence="11 12">Mn-1</strain>
    </source>
</reference>
<dbReference type="GO" id="GO:0006412">
    <property type="term" value="P:translation"/>
    <property type="evidence" value="ECO:0007669"/>
    <property type="project" value="UniProtKB-UniRule"/>
</dbReference>
<dbReference type="InterPro" id="IPR018079">
    <property type="entry name" value="Ribosomal_uS4_CS"/>
</dbReference>
<evidence type="ECO:0000256" key="4">
    <source>
        <dbReference type="ARBA" id="ARBA00022980"/>
    </source>
</evidence>
<comment type="subunit">
    <text evidence="7">Part of the 30S ribosomal subunit. Contacts protein S5. The interaction surface between S4 and S5 is involved in control of translational fidelity.</text>
</comment>
<dbReference type="GO" id="GO:0042274">
    <property type="term" value="P:ribosomal small subunit biogenesis"/>
    <property type="evidence" value="ECO:0007669"/>
    <property type="project" value="TreeGrafter"/>
</dbReference>
<dbReference type="PROSITE" id="PS50889">
    <property type="entry name" value="S4"/>
    <property type="match status" value="1"/>
</dbReference>
<sequence length="198" mass="22611">MGAKREPRHKTSRRYGMDLFGTGGASLQRRLNVPPGGSRGVRRPTEYARQLREKQKVKDIYGVREAQFRRYVAEAQRSGEPLGRALLEMLERRLDNVVYRLGLARTRLMARQMIAHRHVLVNDETVTISSYLVSPGEKIGLKEGALAMPEVQDEMAARQPTVSWLRRENGGGEVTDRPHREEIDLEIDEALIVAFYTR</sequence>
<evidence type="ECO:0000256" key="8">
    <source>
        <dbReference type="RuleBase" id="RU003699"/>
    </source>
</evidence>
<evidence type="ECO:0000256" key="5">
    <source>
        <dbReference type="ARBA" id="ARBA00023274"/>
    </source>
</evidence>
<gene>
    <name evidence="7 11" type="primary">rpsD</name>
    <name evidence="11" type="ORF">MNODULE_20455</name>
</gene>
<keyword evidence="5 7" id="KW-0687">Ribonucleoprotein</keyword>
<dbReference type="Proteomes" id="UP000534783">
    <property type="component" value="Unassembled WGS sequence"/>
</dbReference>
<evidence type="ECO:0000256" key="1">
    <source>
        <dbReference type="ARBA" id="ARBA00007465"/>
    </source>
</evidence>
<dbReference type="NCBIfam" id="NF003717">
    <property type="entry name" value="PRK05327.1"/>
    <property type="match status" value="1"/>
</dbReference>
<dbReference type="SMART" id="SM01390">
    <property type="entry name" value="Ribosomal_S4"/>
    <property type="match status" value="1"/>
</dbReference>
<dbReference type="Gene3D" id="3.10.290.10">
    <property type="entry name" value="RNA-binding S4 domain"/>
    <property type="match status" value="1"/>
</dbReference>
<dbReference type="EMBL" id="VTOW01000005">
    <property type="protein sequence ID" value="NKE73131.1"/>
    <property type="molecule type" value="Genomic_DNA"/>
</dbReference>
<proteinExistence type="inferred from homology"/>
<evidence type="ECO:0000256" key="7">
    <source>
        <dbReference type="HAMAP-Rule" id="MF_01306"/>
    </source>
</evidence>
<keyword evidence="2 7" id="KW-0699">rRNA-binding</keyword>
<dbReference type="AlphaFoldDB" id="A0A7X6ID18"/>
<dbReference type="Gene3D" id="1.10.1050.10">
    <property type="entry name" value="Ribosomal Protein S4 Delta 41, Chain A, domain 1"/>
    <property type="match status" value="1"/>
</dbReference>
<dbReference type="RefSeq" id="WP_168063073.1">
    <property type="nucleotide sequence ID" value="NZ_VTOW01000005.1"/>
</dbReference>
<keyword evidence="4 7" id="KW-0689">Ribosomal protein</keyword>
<evidence type="ECO:0000256" key="2">
    <source>
        <dbReference type="ARBA" id="ARBA00022730"/>
    </source>
</evidence>
<dbReference type="GO" id="GO:0015935">
    <property type="term" value="C:small ribosomal subunit"/>
    <property type="evidence" value="ECO:0007669"/>
    <property type="project" value="InterPro"/>
</dbReference>
<comment type="similarity">
    <text evidence="1 7 8">Belongs to the universal ribosomal protein uS4 family.</text>
</comment>
<evidence type="ECO:0000313" key="11">
    <source>
        <dbReference type="EMBL" id="NKE73131.1"/>
    </source>
</evidence>
<name>A0A7X6ID18_9BACT</name>
<evidence type="ECO:0000256" key="3">
    <source>
        <dbReference type="ARBA" id="ARBA00022884"/>
    </source>
</evidence>
<dbReference type="InterPro" id="IPR005709">
    <property type="entry name" value="Ribosomal_uS4_bac-type"/>
</dbReference>
<dbReference type="InterPro" id="IPR022801">
    <property type="entry name" value="Ribosomal_uS4"/>
</dbReference>
<evidence type="ECO:0000256" key="6">
    <source>
        <dbReference type="ARBA" id="ARBA00035254"/>
    </source>
</evidence>
<accession>A0A7X6ID18</accession>
<dbReference type="SMART" id="SM00363">
    <property type="entry name" value="S4"/>
    <property type="match status" value="1"/>
</dbReference>
<comment type="caution">
    <text evidence="11">The sequence shown here is derived from an EMBL/GenBank/DDBJ whole genome shotgun (WGS) entry which is preliminary data.</text>
</comment>